<protein>
    <submittedName>
        <fullName evidence="1">Sialidases</fullName>
    </submittedName>
</protein>
<dbReference type="SUPFAM" id="SSF110296">
    <property type="entry name" value="Oligoxyloglucan reducing end-specific cellobiohydrolase"/>
    <property type="match status" value="1"/>
</dbReference>
<gene>
    <name evidence="1" type="ORF">DPCES_1438</name>
</gene>
<dbReference type="Gene3D" id="2.120.10.10">
    <property type="match status" value="1"/>
</dbReference>
<evidence type="ECO:0000313" key="1">
    <source>
        <dbReference type="EMBL" id="CDX01325.1"/>
    </source>
</evidence>
<sequence>MAKKVTFLDDSQGEDYVAEVKVSDDGGQTWQRRKIDFSRDLDESGLNPGEIFQMNGGRYEVVAGEDGLQIKSMTAKKK</sequence>
<accession>A0A098AYX9</accession>
<dbReference type="AlphaFoldDB" id="A0A098AYX9"/>
<organism evidence="1">
    <name type="scientific">Desulfitobacterium hafniense</name>
    <name type="common">Desulfitobacterium frappieri</name>
    <dbReference type="NCBI Taxonomy" id="49338"/>
    <lineage>
        <taxon>Bacteria</taxon>
        <taxon>Bacillati</taxon>
        <taxon>Bacillota</taxon>
        <taxon>Clostridia</taxon>
        <taxon>Eubacteriales</taxon>
        <taxon>Desulfitobacteriaceae</taxon>
        <taxon>Desulfitobacterium</taxon>
    </lineage>
</organism>
<dbReference type="RefSeq" id="WP_208925491.1">
    <property type="nucleotide sequence ID" value="NZ_LK996017.1"/>
</dbReference>
<reference evidence="1" key="1">
    <citation type="submission" date="2014-07" db="EMBL/GenBank/DDBJ databases">
        <authorList>
            <person name="Hornung V.Bastian."/>
        </authorList>
    </citation>
    <scope>NUCLEOTIDE SEQUENCE</scope>
    <source>
        <strain evidence="1">PCE-S</strain>
    </source>
</reference>
<name>A0A098AYX9_DESHA</name>
<dbReference type="EMBL" id="LK996017">
    <property type="protein sequence ID" value="CDX01325.1"/>
    <property type="molecule type" value="Genomic_DNA"/>
</dbReference>
<dbReference type="PATRIC" id="fig|49338.4.peg.1548"/>
<proteinExistence type="predicted"/>